<dbReference type="Pfam" id="PF13581">
    <property type="entry name" value="HATPase_c_2"/>
    <property type="match status" value="1"/>
</dbReference>
<evidence type="ECO:0000313" key="3">
    <source>
        <dbReference type="EMBL" id="SUZ62169.1"/>
    </source>
</evidence>
<dbReference type="SUPFAM" id="SSF55874">
    <property type="entry name" value="ATPase domain of HSP90 chaperone/DNA topoisomerase II/histidine kinase"/>
    <property type="match status" value="1"/>
</dbReference>
<dbReference type="AlphaFoldDB" id="A0A381P7C6"/>
<dbReference type="InterPro" id="IPR003594">
    <property type="entry name" value="HATPase_dom"/>
</dbReference>
<dbReference type="PANTHER" id="PTHR35526">
    <property type="entry name" value="ANTI-SIGMA-F FACTOR RSBW-RELATED"/>
    <property type="match status" value="1"/>
</dbReference>
<gene>
    <name evidence="3" type="ORF">METZ01_LOCUS15023</name>
</gene>
<dbReference type="Gene3D" id="3.30.565.10">
    <property type="entry name" value="Histidine kinase-like ATPase, C-terminal domain"/>
    <property type="match status" value="1"/>
</dbReference>
<dbReference type="PANTHER" id="PTHR35526:SF3">
    <property type="entry name" value="ANTI-SIGMA-F FACTOR RSBW"/>
    <property type="match status" value="1"/>
</dbReference>
<name>A0A381P7C6_9ZZZZ</name>
<keyword evidence="1" id="KW-0808">Transferase</keyword>
<sequence>MNNPTVELTLPVMQDMELAATKTAEVIAKRMDLDGDKTDEISMALIEACINAFEHSKSKDNIFIQYIIDTDKLIIKVGDKGIGFDAEVVAIPKIEEKFASDNKRGWGLQLMKELMDTVEFQSSEDGTTVTMTKNR</sequence>
<proteinExistence type="predicted"/>
<evidence type="ECO:0000259" key="2">
    <source>
        <dbReference type="Pfam" id="PF13581"/>
    </source>
</evidence>
<dbReference type="CDD" id="cd16936">
    <property type="entry name" value="HATPase_RsbW-like"/>
    <property type="match status" value="1"/>
</dbReference>
<reference evidence="3" key="1">
    <citation type="submission" date="2018-05" db="EMBL/GenBank/DDBJ databases">
        <authorList>
            <person name="Lanie J.A."/>
            <person name="Ng W.-L."/>
            <person name="Kazmierczak K.M."/>
            <person name="Andrzejewski T.M."/>
            <person name="Davidsen T.M."/>
            <person name="Wayne K.J."/>
            <person name="Tettelin H."/>
            <person name="Glass J.I."/>
            <person name="Rusch D."/>
            <person name="Podicherti R."/>
            <person name="Tsui H.-C.T."/>
            <person name="Winkler M.E."/>
        </authorList>
    </citation>
    <scope>NUCLEOTIDE SEQUENCE</scope>
</reference>
<dbReference type="EMBL" id="UINC01000852">
    <property type="protein sequence ID" value="SUZ62169.1"/>
    <property type="molecule type" value="Genomic_DNA"/>
</dbReference>
<organism evidence="3">
    <name type="scientific">marine metagenome</name>
    <dbReference type="NCBI Taxonomy" id="408172"/>
    <lineage>
        <taxon>unclassified sequences</taxon>
        <taxon>metagenomes</taxon>
        <taxon>ecological metagenomes</taxon>
    </lineage>
</organism>
<dbReference type="InterPro" id="IPR050267">
    <property type="entry name" value="Anti-sigma-factor_SerPK"/>
</dbReference>
<accession>A0A381P7C6</accession>
<feature type="domain" description="Histidine kinase/HSP90-like ATPase" evidence="2">
    <location>
        <begin position="20"/>
        <end position="133"/>
    </location>
</feature>
<keyword evidence="1" id="KW-0723">Serine/threonine-protein kinase</keyword>
<evidence type="ECO:0000256" key="1">
    <source>
        <dbReference type="ARBA" id="ARBA00022527"/>
    </source>
</evidence>
<dbReference type="InterPro" id="IPR036890">
    <property type="entry name" value="HATPase_C_sf"/>
</dbReference>
<keyword evidence="1" id="KW-0418">Kinase</keyword>
<protein>
    <recommendedName>
        <fullName evidence="2">Histidine kinase/HSP90-like ATPase domain-containing protein</fullName>
    </recommendedName>
</protein>
<dbReference type="GO" id="GO:0004674">
    <property type="term" value="F:protein serine/threonine kinase activity"/>
    <property type="evidence" value="ECO:0007669"/>
    <property type="project" value="UniProtKB-KW"/>
</dbReference>